<keyword evidence="12" id="KW-1185">Reference proteome</keyword>
<keyword evidence="3" id="KW-0597">Phosphoprotein</keyword>
<dbReference type="InterPro" id="IPR005467">
    <property type="entry name" value="His_kinase_dom"/>
</dbReference>
<dbReference type="PANTHER" id="PTHR45436:SF5">
    <property type="entry name" value="SENSOR HISTIDINE KINASE TRCS"/>
    <property type="match status" value="1"/>
</dbReference>
<proteinExistence type="predicted"/>
<evidence type="ECO:0000259" key="9">
    <source>
        <dbReference type="PROSITE" id="PS50109"/>
    </source>
</evidence>
<dbReference type="PANTHER" id="PTHR45436">
    <property type="entry name" value="SENSOR HISTIDINE KINASE YKOH"/>
    <property type="match status" value="1"/>
</dbReference>
<dbReference type="RefSeq" id="WP_307628400.1">
    <property type="nucleotide sequence ID" value="NZ_JAUSZS010000004.1"/>
</dbReference>
<dbReference type="SUPFAM" id="SSF55874">
    <property type="entry name" value="ATPase domain of HSP90 chaperone/DNA topoisomerase II/histidine kinase"/>
    <property type="match status" value="1"/>
</dbReference>
<evidence type="ECO:0000313" key="12">
    <source>
        <dbReference type="Proteomes" id="UP001223072"/>
    </source>
</evidence>
<reference evidence="11 12" key="1">
    <citation type="submission" date="2023-07" db="EMBL/GenBank/DDBJ databases">
        <title>Comparative genomics of wheat-associated soil bacteria to identify genetic determinants of phenazine resistance.</title>
        <authorList>
            <person name="Mouncey N."/>
        </authorList>
    </citation>
    <scope>NUCLEOTIDE SEQUENCE [LARGE SCALE GENOMIC DNA]</scope>
    <source>
        <strain evidence="11 12">W2I16</strain>
    </source>
</reference>
<feature type="domain" description="Histidine kinase" evidence="9">
    <location>
        <begin position="530"/>
        <end position="634"/>
    </location>
</feature>
<dbReference type="InterPro" id="IPR050428">
    <property type="entry name" value="TCS_sensor_his_kinase"/>
</dbReference>
<evidence type="ECO:0000256" key="3">
    <source>
        <dbReference type="ARBA" id="ARBA00022553"/>
    </source>
</evidence>
<keyword evidence="7" id="KW-0472">Membrane</keyword>
<dbReference type="GO" id="GO:0016301">
    <property type="term" value="F:kinase activity"/>
    <property type="evidence" value="ECO:0007669"/>
    <property type="project" value="UniProtKB-KW"/>
</dbReference>
<dbReference type="Gene3D" id="3.30.565.10">
    <property type="entry name" value="Histidine kinase-like ATPase, C-terminal domain"/>
    <property type="match status" value="1"/>
</dbReference>
<dbReference type="InterPro" id="IPR010910">
    <property type="entry name" value="Nitrate/nitrite_sensing_bac"/>
</dbReference>
<protein>
    <recommendedName>
        <fullName evidence="2">histidine kinase</fullName>
        <ecNumber evidence="2">2.7.13.3</ecNumber>
    </recommendedName>
</protein>
<dbReference type="InterPro" id="IPR013587">
    <property type="entry name" value="Nitrate/nitrite_sensing"/>
</dbReference>
<evidence type="ECO:0000256" key="1">
    <source>
        <dbReference type="ARBA" id="ARBA00000085"/>
    </source>
</evidence>
<dbReference type="SMART" id="SM00387">
    <property type="entry name" value="HATPase_c"/>
    <property type="match status" value="1"/>
</dbReference>
<evidence type="ECO:0000256" key="5">
    <source>
        <dbReference type="ARBA" id="ARBA00022692"/>
    </source>
</evidence>
<feature type="domain" description="NIT" evidence="10">
    <location>
        <begin position="60"/>
        <end position="313"/>
    </location>
</feature>
<keyword evidence="4" id="KW-0808">Transferase</keyword>
<dbReference type="PROSITE" id="PS50109">
    <property type="entry name" value="HIS_KIN"/>
    <property type="match status" value="1"/>
</dbReference>
<evidence type="ECO:0000256" key="4">
    <source>
        <dbReference type="ARBA" id="ARBA00022679"/>
    </source>
</evidence>
<name>A0ABU0RS90_9ACTN</name>
<evidence type="ECO:0000256" key="6">
    <source>
        <dbReference type="ARBA" id="ARBA00022777"/>
    </source>
</evidence>
<dbReference type="PROSITE" id="PS50906">
    <property type="entry name" value="NIT"/>
    <property type="match status" value="1"/>
</dbReference>
<evidence type="ECO:0000259" key="10">
    <source>
        <dbReference type="PROSITE" id="PS50906"/>
    </source>
</evidence>
<dbReference type="Proteomes" id="UP001223072">
    <property type="component" value="Unassembled WGS sequence"/>
</dbReference>
<organism evidence="11 12">
    <name type="scientific">Streptomyces turgidiscabies</name>
    <dbReference type="NCBI Taxonomy" id="85558"/>
    <lineage>
        <taxon>Bacteria</taxon>
        <taxon>Bacillati</taxon>
        <taxon>Actinomycetota</taxon>
        <taxon>Actinomycetes</taxon>
        <taxon>Kitasatosporales</taxon>
        <taxon>Streptomycetaceae</taxon>
        <taxon>Streptomyces</taxon>
    </lineage>
</organism>
<evidence type="ECO:0000256" key="7">
    <source>
        <dbReference type="ARBA" id="ARBA00022989"/>
    </source>
</evidence>
<dbReference type="Pfam" id="PF08376">
    <property type="entry name" value="NIT"/>
    <property type="match status" value="1"/>
</dbReference>
<keyword evidence="6 11" id="KW-0418">Kinase</keyword>
<dbReference type="Pfam" id="PF02518">
    <property type="entry name" value="HATPase_c"/>
    <property type="match status" value="1"/>
</dbReference>
<evidence type="ECO:0000256" key="2">
    <source>
        <dbReference type="ARBA" id="ARBA00012438"/>
    </source>
</evidence>
<keyword evidence="7" id="KW-1133">Transmembrane helix</keyword>
<dbReference type="InterPro" id="IPR036890">
    <property type="entry name" value="HATPase_C_sf"/>
</dbReference>
<feature type="region of interest" description="Disordered" evidence="8">
    <location>
        <begin position="648"/>
        <end position="677"/>
    </location>
</feature>
<sequence length="677" mass="71320">MNLARISQRLRPRSVRAKIVALLMLPVVSLMALWSFAAVTTASTIGDAERAKDVNSELLAPVADFVTAIQTERTAAARYAADPKSGNEDVLTRTEAATDNATDALLDGVNASSSDAALLNSALPDRLGKLTADVHGLAALRASKAGGNNATQRAYAAYTGIVEDAFAVTGALTGEKGTTTASEARVVLELARAREALAQEQALLAAGGAAGRLTGEQYALFVGAVAVQRDLLKPAVADLRPEHQKAYNTLLGSGSWDQLVGTENRVRSAGPGESAVNGGLLRGWDNSASTVLRSLAKAETEAGTAAAARANPFGWDTLGASGVAVLLGLVGVLLSLLVSVSVGRGLIVELLDLRNSALEVAGRRLPQAMRRLHAGHGVDIDAEAPMRRLVGDELAQVGTALTAVQRAALKAASERAELLSGISGVYVSLARRSQVLLHRQLDILDSLEQRPREAAELHELYRVDYLATRMRRHSESLLILSGIAPGRGWREPIPLADTLRAAVAEIEDASRVQIWAAPRVSLNGGSVADVIHLLAELVENAASFSPPSTKVQLRAARMRDGVVIEVEDSGFGMNEDAMADANRKLRSEKVDLLDAKQIGLFVVNRLADRQGLRVELRNSPNGGVTAAVLIPENLLRDDMPVHEHEMPAPAAEAGAGGGRSLAPAAALIPKQRGEYPS</sequence>
<accession>A0ABU0RS90</accession>
<comment type="caution">
    <text evidence="11">The sequence shown here is derived from an EMBL/GenBank/DDBJ whole genome shotgun (WGS) entry which is preliminary data.</text>
</comment>
<comment type="catalytic activity">
    <reaction evidence="1">
        <text>ATP + protein L-histidine = ADP + protein N-phospho-L-histidine.</text>
        <dbReference type="EC" id="2.7.13.3"/>
    </reaction>
</comment>
<evidence type="ECO:0000256" key="8">
    <source>
        <dbReference type="SAM" id="MobiDB-lite"/>
    </source>
</evidence>
<dbReference type="InterPro" id="IPR003594">
    <property type="entry name" value="HATPase_dom"/>
</dbReference>
<dbReference type="EMBL" id="JAUSZS010000004">
    <property type="protein sequence ID" value="MDQ0934867.1"/>
    <property type="molecule type" value="Genomic_DNA"/>
</dbReference>
<evidence type="ECO:0000313" key="11">
    <source>
        <dbReference type="EMBL" id="MDQ0934867.1"/>
    </source>
</evidence>
<keyword evidence="5" id="KW-0812">Transmembrane</keyword>
<dbReference type="EC" id="2.7.13.3" evidence="2"/>
<gene>
    <name evidence="11" type="ORF">QFZ49_004807</name>
</gene>